<keyword evidence="7 9" id="KW-1133">Transmembrane helix</keyword>
<name>A0A316YL69_9BASI</name>
<proteinExistence type="inferred from homology"/>
<dbReference type="GeneID" id="37045935"/>
<evidence type="ECO:0000256" key="7">
    <source>
        <dbReference type="ARBA" id="ARBA00022989"/>
    </source>
</evidence>
<dbReference type="OrthoDB" id="2124077at2759"/>
<dbReference type="InterPro" id="IPR036330">
    <property type="entry name" value="Ost4p_sf"/>
</dbReference>
<dbReference type="GO" id="GO:0018279">
    <property type="term" value="P:protein N-linked glycosylation via asparagine"/>
    <property type="evidence" value="ECO:0007669"/>
    <property type="project" value="TreeGrafter"/>
</dbReference>
<evidence type="ECO:0000313" key="11">
    <source>
        <dbReference type="Proteomes" id="UP000245768"/>
    </source>
</evidence>
<dbReference type="SUPFAM" id="SSF103464">
    <property type="entry name" value="Oligosaccharyltransferase subunit ost4p"/>
    <property type="match status" value="1"/>
</dbReference>
<dbReference type="GO" id="GO:0008250">
    <property type="term" value="C:oligosaccharyltransferase complex"/>
    <property type="evidence" value="ECO:0007669"/>
    <property type="project" value="TreeGrafter"/>
</dbReference>
<keyword evidence="5" id="KW-0256">Endoplasmic reticulum</keyword>
<dbReference type="AlphaFoldDB" id="A0A316YL69"/>
<evidence type="ECO:0000313" key="10">
    <source>
        <dbReference type="EMBL" id="PWN89969.1"/>
    </source>
</evidence>
<accession>A0A316YL69</accession>
<dbReference type="Proteomes" id="UP000245768">
    <property type="component" value="Unassembled WGS sequence"/>
</dbReference>
<evidence type="ECO:0000256" key="4">
    <source>
        <dbReference type="ARBA" id="ARBA00022692"/>
    </source>
</evidence>
<comment type="subcellular location">
    <subcellularLocation>
        <location evidence="1">Endoplasmic reticulum membrane</location>
        <topology evidence="1">Single-pass type III membrane protein</topology>
    </subcellularLocation>
</comment>
<evidence type="ECO:0000256" key="2">
    <source>
        <dbReference type="ARBA" id="ARBA00007685"/>
    </source>
</evidence>
<evidence type="ECO:0000256" key="1">
    <source>
        <dbReference type="ARBA" id="ARBA00004643"/>
    </source>
</evidence>
<organism evidence="10 11">
    <name type="scientific">Acaromyces ingoldii</name>
    <dbReference type="NCBI Taxonomy" id="215250"/>
    <lineage>
        <taxon>Eukaryota</taxon>
        <taxon>Fungi</taxon>
        <taxon>Dikarya</taxon>
        <taxon>Basidiomycota</taxon>
        <taxon>Ustilaginomycotina</taxon>
        <taxon>Exobasidiomycetes</taxon>
        <taxon>Exobasidiales</taxon>
        <taxon>Cryptobasidiaceae</taxon>
        <taxon>Acaromyces</taxon>
    </lineage>
</organism>
<feature type="transmembrane region" description="Helical" evidence="9">
    <location>
        <begin position="6"/>
        <end position="28"/>
    </location>
</feature>
<dbReference type="EMBL" id="KZ819636">
    <property type="protein sequence ID" value="PWN89969.1"/>
    <property type="molecule type" value="Genomic_DNA"/>
</dbReference>
<sequence length="53" mass="5656">MINDVQLAALSNWLGSLGMVLIVVYHLFSVNAKRIEARNNAASTAARGGSVVR</sequence>
<keyword evidence="11" id="KW-1185">Reference proteome</keyword>
<evidence type="ECO:0000256" key="5">
    <source>
        <dbReference type="ARBA" id="ARBA00022824"/>
    </source>
</evidence>
<dbReference type="PANTHER" id="PTHR48164:SF1">
    <property type="entry name" value="DOLICHYL-DIPHOSPHOOLIGOSACCHARIDE--PROTEIN GLYCOSYLTRANSFERASE SUBUNIT 4"/>
    <property type="match status" value="1"/>
</dbReference>
<comment type="similarity">
    <text evidence="2">Belongs to the OST4 family.</text>
</comment>
<evidence type="ECO:0000256" key="6">
    <source>
        <dbReference type="ARBA" id="ARBA00022968"/>
    </source>
</evidence>
<evidence type="ECO:0000256" key="9">
    <source>
        <dbReference type="SAM" id="Phobius"/>
    </source>
</evidence>
<dbReference type="InterPro" id="IPR018943">
    <property type="entry name" value="Oligosaccaryltransferase"/>
</dbReference>
<keyword evidence="8 9" id="KW-0472">Membrane</keyword>
<dbReference type="InParanoid" id="A0A316YL69"/>
<gene>
    <name evidence="10" type="ORF">FA10DRAFT_285683</name>
</gene>
<protein>
    <recommendedName>
        <fullName evidence="3">Dolichyl-diphosphooligosaccharide--protein glycosyltransferase subunit 4</fullName>
    </recommendedName>
</protein>
<evidence type="ECO:0000256" key="3">
    <source>
        <dbReference type="ARBA" id="ARBA00017662"/>
    </source>
</evidence>
<dbReference type="PANTHER" id="PTHR48164">
    <property type="entry name" value="DOLICHYL-DIPHOSPHOOLIGOSACCHARIDE--PROTEIN GLYCOSYLTRANSFERASE SUBUNIT 4"/>
    <property type="match status" value="1"/>
</dbReference>
<dbReference type="InterPro" id="IPR051307">
    <property type="entry name" value="OST4"/>
</dbReference>
<dbReference type="Pfam" id="PF10215">
    <property type="entry name" value="Ost4"/>
    <property type="match status" value="1"/>
</dbReference>
<keyword evidence="6" id="KW-0735">Signal-anchor</keyword>
<dbReference type="RefSeq" id="XP_025377167.1">
    <property type="nucleotide sequence ID" value="XM_025524019.1"/>
</dbReference>
<keyword evidence="4 9" id="KW-0812">Transmembrane</keyword>
<evidence type="ECO:0000256" key="8">
    <source>
        <dbReference type="ARBA" id="ARBA00023136"/>
    </source>
</evidence>
<reference evidence="10 11" key="1">
    <citation type="journal article" date="2018" name="Mol. Biol. Evol.">
        <title>Broad Genomic Sampling Reveals a Smut Pathogenic Ancestry of the Fungal Clade Ustilaginomycotina.</title>
        <authorList>
            <person name="Kijpornyongpan T."/>
            <person name="Mondo S.J."/>
            <person name="Barry K."/>
            <person name="Sandor L."/>
            <person name="Lee J."/>
            <person name="Lipzen A."/>
            <person name="Pangilinan J."/>
            <person name="LaButti K."/>
            <person name="Hainaut M."/>
            <person name="Henrissat B."/>
            <person name="Grigoriev I.V."/>
            <person name="Spatafora J.W."/>
            <person name="Aime M.C."/>
        </authorList>
    </citation>
    <scope>NUCLEOTIDE SEQUENCE [LARGE SCALE GENOMIC DNA]</scope>
    <source>
        <strain evidence="10 11">MCA 4198</strain>
    </source>
</reference>